<dbReference type="SMART" id="SM00855">
    <property type="entry name" value="PGAM"/>
    <property type="match status" value="1"/>
</dbReference>
<proteinExistence type="predicted"/>
<dbReference type="Proteomes" id="UP001150830">
    <property type="component" value="Unassembled WGS sequence"/>
</dbReference>
<dbReference type="AlphaFoldDB" id="A0A9X3EFR0"/>
<reference evidence="1" key="1">
    <citation type="submission" date="2022-11" db="EMBL/GenBank/DDBJ databases">
        <title>Parathalassolutuus dongxingensis gen. nov., sp. nov., a novel member of family Oceanospirillaceae isolated from a coastal shrimp pond in Guangxi, China.</title>
        <authorList>
            <person name="Chen H."/>
        </authorList>
    </citation>
    <scope>NUCLEOTIDE SEQUENCE</scope>
    <source>
        <strain evidence="1">G-43</strain>
    </source>
</reference>
<evidence type="ECO:0000313" key="1">
    <source>
        <dbReference type="EMBL" id="MCY0966737.1"/>
    </source>
</evidence>
<dbReference type="GO" id="GO:0005737">
    <property type="term" value="C:cytoplasm"/>
    <property type="evidence" value="ECO:0007669"/>
    <property type="project" value="TreeGrafter"/>
</dbReference>
<dbReference type="InterPro" id="IPR013078">
    <property type="entry name" value="His_Pase_superF_clade-1"/>
</dbReference>
<keyword evidence="2" id="KW-1185">Reference proteome</keyword>
<dbReference type="Gene3D" id="3.40.50.1240">
    <property type="entry name" value="Phosphoglycerate mutase-like"/>
    <property type="match status" value="1"/>
</dbReference>
<dbReference type="GO" id="GO:0016791">
    <property type="term" value="F:phosphatase activity"/>
    <property type="evidence" value="ECO:0007669"/>
    <property type="project" value="TreeGrafter"/>
</dbReference>
<dbReference type="Pfam" id="PF00300">
    <property type="entry name" value="His_Phos_1"/>
    <property type="match status" value="1"/>
</dbReference>
<protein>
    <submittedName>
        <fullName evidence="1">Histidine phosphatase family protein</fullName>
    </submittedName>
</protein>
<sequence>MADHSGVAGVNESATLIDLVRHGRPDGASALYGHTDVALSEQGWRQLRGACSGLMPTRVLSSPLRRCADFARELAGQRQLPLQLLPLLQEYDFGDWDGIPFDQLLGEYDPHSPDWQLLENFGRAPAEFAPPGAEHLYDFYRRVESGWQQLVNEHRGEQVLLVCHAGVIRMILAQLLPVDWRDGRWFSALDIAYGSRTRIRIGHWPGAVPVVECIGVRTE</sequence>
<dbReference type="SUPFAM" id="SSF53254">
    <property type="entry name" value="Phosphoglycerate mutase-like"/>
    <property type="match status" value="1"/>
</dbReference>
<comment type="caution">
    <text evidence="1">The sequence shown here is derived from an EMBL/GenBank/DDBJ whole genome shotgun (WGS) entry which is preliminary data.</text>
</comment>
<evidence type="ECO:0000313" key="2">
    <source>
        <dbReference type="Proteomes" id="UP001150830"/>
    </source>
</evidence>
<dbReference type="PANTHER" id="PTHR48100:SF1">
    <property type="entry name" value="HISTIDINE PHOSPHATASE FAMILY PROTEIN-RELATED"/>
    <property type="match status" value="1"/>
</dbReference>
<gene>
    <name evidence="1" type="ORF">OUO13_16260</name>
</gene>
<name>A0A9X3EFR0_9GAMM</name>
<accession>A0A9X3EFR0</accession>
<organism evidence="1 2">
    <name type="scientific">Parathalassolituus penaei</name>
    <dbReference type="NCBI Taxonomy" id="2997323"/>
    <lineage>
        <taxon>Bacteria</taxon>
        <taxon>Pseudomonadati</taxon>
        <taxon>Pseudomonadota</taxon>
        <taxon>Gammaproteobacteria</taxon>
        <taxon>Oceanospirillales</taxon>
        <taxon>Oceanospirillaceae</taxon>
        <taxon>Parathalassolituus</taxon>
    </lineage>
</organism>
<dbReference type="CDD" id="cd07067">
    <property type="entry name" value="HP_PGM_like"/>
    <property type="match status" value="1"/>
</dbReference>
<dbReference type="InterPro" id="IPR029033">
    <property type="entry name" value="His_PPase_superfam"/>
</dbReference>
<dbReference type="InterPro" id="IPR050275">
    <property type="entry name" value="PGM_Phosphatase"/>
</dbReference>
<dbReference type="EMBL" id="JAPNOA010000056">
    <property type="protein sequence ID" value="MCY0966737.1"/>
    <property type="molecule type" value="Genomic_DNA"/>
</dbReference>
<dbReference type="PANTHER" id="PTHR48100">
    <property type="entry name" value="BROAD-SPECIFICITY PHOSPHATASE YOR283W-RELATED"/>
    <property type="match status" value="1"/>
</dbReference>
<dbReference type="RefSeq" id="WP_283174935.1">
    <property type="nucleotide sequence ID" value="NZ_JAPNOA010000056.1"/>
</dbReference>